<accession>A0A814B4L6</accession>
<dbReference type="EMBL" id="CAJNOC010002249">
    <property type="protein sequence ID" value="CAF0921836.1"/>
    <property type="molecule type" value="Genomic_DNA"/>
</dbReference>
<dbReference type="Proteomes" id="UP000663879">
    <property type="component" value="Unassembled WGS sequence"/>
</dbReference>
<proteinExistence type="predicted"/>
<sequence length="108" mass="12735">MTMADEQLDDDNVNDIDDEIDVLSYDLFKIRDELLNNKGKKLEYYNVENVDENENEQNLDPRRKRIKFTRQFTDLTSEDIRTNKDSEYLKLSATEAVRILSVGHDKGF</sequence>
<evidence type="ECO:0000313" key="2">
    <source>
        <dbReference type="Proteomes" id="UP000663879"/>
    </source>
</evidence>
<gene>
    <name evidence="1" type="ORF">OXX778_LOCUS12426</name>
</gene>
<reference evidence="1" key="1">
    <citation type="submission" date="2021-02" db="EMBL/GenBank/DDBJ databases">
        <authorList>
            <person name="Nowell W R."/>
        </authorList>
    </citation>
    <scope>NUCLEOTIDE SEQUENCE</scope>
    <source>
        <strain evidence="1">Ploen Becks lab</strain>
    </source>
</reference>
<dbReference type="AlphaFoldDB" id="A0A814B4L6"/>
<evidence type="ECO:0000313" key="1">
    <source>
        <dbReference type="EMBL" id="CAF0921836.1"/>
    </source>
</evidence>
<name>A0A814B4L6_9BILA</name>
<organism evidence="1 2">
    <name type="scientific">Brachionus calyciflorus</name>
    <dbReference type="NCBI Taxonomy" id="104777"/>
    <lineage>
        <taxon>Eukaryota</taxon>
        <taxon>Metazoa</taxon>
        <taxon>Spiralia</taxon>
        <taxon>Gnathifera</taxon>
        <taxon>Rotifera</taxon>
        <taxon>Eurotatoria</taxon>
        <taxon>Monogononta</taxon>
        <taxon>Pseudotrocha</taxon>
        <taxon>Ploima</taxon>
        <taxon>Brachionidae</taxon>
        <taxon>Brachionus</taxon>
    </lineage>
</organism>
<comment type="caution">
    <text evidence="1">The sequence shown here is derived from an EMBL/GenBank/DDBJ whole genome shotgun (WGS) entry which is preliminary data.</text>
</comment>
<protein>
    <submittedName>
        <fullName evidence="1">Uncharacterized protein</fullName>
    </submittedName>
</protein>
<keyword evidence="2" id="KW-1185">Reference proteome</keyword>